<dbReference type="AlphaFoldDB" id="C6LKT3"/>
<dbReference type="STRING" id="168384.SAMN05660368_03109"/>
<dbReference type="eggNOG" id="COG4464">
    <property type="taxonomic scope" value="Bacteria"/>
</dbReference>
<dbReference type="Gene3D" id="3.20.20.140">
    <property type="entry name" value="Metal-dependent hydrolases"/>
    <property type="match status" value="1"/>
</dbReference>
<sequence>MHCHILPGLDDGCQSMDETIQTLREAERQQIRQMIVTPHYYPGRYMVSAIQVRKTLDEVRRQCEKQGINITLYPGQECFYYSGLTELLNSGSVLTLAESRYVLVEFSPDCLFTYLLSGLRDLRQNGYIPILAHFERYRCLQKEGHLEMLKEQEYLLQMNFDTLLQKDGWFRKNPWRAVVKNGAVDFLGSDCHGTDFRPLRVAEVYEWLGVHLNSRQRKQILTDNIQKILQNIY</sequence>
<reference evidence="6" key="1">
    <citation type="submission" date="2009-07" db="EMBL/GenBank/DDBJ databases">
        <authorList>
            <person name="Weinstock G."/>
            <person name="Sodergren E."/>
            <person name="Clifton S."/>
            <person name="Fulton L."/>
            <person name="Fulton B."/>
            <person name="Courtney L."/>
            <person name="Fronick C."/>
            <person name="Harrison M."/>
            <person name="Strong C."/>
            <person name="Farmer C."/>
            <person name="Delahaunty K."/>
            <person name="Markovic C."/>
            <person name="Hall O."/>
            <person name="Minx P."/>
            <person name="Tomlinson C."/>
            <person name="Mitreva M."/>
            <person name="Nelson J."/>
            <person name="Hou S."/>
            <person name="Wollam A."/>
            <person name="Pepin K.H."/>
            <person name="Johnson M."/>
            <person name="Bhonagiri V."/>
            <person name="Nash W.E."/>
            <person name="Warren W."/>
            <person name="Chinwalla A."/>
            <person name="Mardis E.R."/>
            <person name="Wilson R.K."/>
        </authorList>
    </citation>
    <scope>NUCLEOTIDE SEQUENCE [LARGE SCALE GENOMIC DNA]</scope>
    <source>
        <strain evidence="6">DSM 14469</strain>
    </source>
</reference>
<dbReference type="Proteomes" id="UP000005561">
    <property type="component" value="Unassembled WGS sequence"/>
</dbReference>
<evidence type="ECO:0000256" key="4">
    <source>
        <dbReference type="ARBA" id="ARBA00022912"/>
    </source>
</evidence>
<dbReference type="InterPro" id="IPR016195">
    <property type="entry name" value="Pol/histidinol_Pase-like"/>
</dbReference>
<dbReference type="GO" id="GO:0030145">
    <property type="term" value="F:manganese ion binding"/>
    <property type="evidence" value="ECO:0007669"/>
    <property type="project" value="InterPro"/>
</dbReference>
<organism evidence="6 7">
    <name type="scientific">Marvinbryantia formatexigens DSM 14469</name>
    <dbReference type="NCBI Taxonomy" id="478749"/>
    <lineage>
        <taxon>Bacteria</taxon>
        <taxon>Bacillati</taxon>
        <taxon>Bacillota</taxon>
        <taxon>Clostridia</taxon>
        <taxon>Lachnospirales</taxon>
        <taxon>Lachnospiraceae</taxon>
        <taxon>Marvinbryantia</taxon>
    </lineage>
</organism>
<evidence type="ECO:0000256" key="5">
    <source>
        <dbReference type="ARBA" id="ARBA00051722"/>
    </source>
</evidence>
<evidence type="ECO:0000313" key="7">
    <source>
        <dbReference type="Proteomes" id="UP000005561"/>
    </source>
</evidence>
<dbReference type="RefSeq" id="WP_006864032.1">
    <property type="nucleotide sequence ID" value="NZ_ACCL02000025.1"/>
</dbReference>
<dbReference type="PIRSF" id="PIRSF016557">
    <property type="entry name" value="Caps_synth_CpsB"/>
    <property type="match status" value="1"/>
</dbReference>
<protein>
    <recommendedName>
        <fullName evidence="2">protein-tyrosine-phosphatase</fullName>
        <ecNumber evidence="2">3.1.3.48</ecNumber>
    </recommendedName>
</protein>
<dbReference type="EMBL" id="ACCL02000025">
    <property type="protein sequence ID" value="EET58820.1"/>
    <property type="molecule type" value="Genomic_DNA"/>
</dbReference>
<evidence type="ECO:0000256" key="2">
    <source>
        <dbReference type="ARBA" id="ARBA00013064"/>
    </source>
</evidence>
<comment type="caution">
    <text evidence="6">The sequence shown here is derived from an EMBL/GenBank/DDBJ whole genome shotgun (WGS) entry which is preliminary data.</text>
</comment>
<evidence type="ECO:0000313" key="6">
    <source>
        <dbReference type="EMBL" id="EET58820.1"/>
    </source>
</evidence>
<comment type="catalytic activity">
    <reaction evidence="5">
        <text>O-phospho-L-tyrosyl-[protein] + H2O = L-tyrosyl-[protein] + phosphate</text>
        <dbReference type="Rhea" id="RHEA:10684"/>
        <dbReference type="Rhea" id="RHEA-COMP:10136"/>
        <dbReference type="Rhea" id="RHEA-COMP:20101"/>
        <dbReference type="ChEBI" id="CHEBI:15377"/>
        <dbReference type="ChEBI" id="CHEBI:43474"/>
        <dbReference type="ChEBI" id="CHEBI:46858"/>
        <dbReference type="ChEBI" id="CHEBI:61978"/>
        <dbReference type="EC" id="3.1.3.48"/>
    </reaction>
</comment>
<dbReference type="PANTHER" id="PTHR39181:SF1">
    <property type="entry name" value="TYROSINE-PROTEIN PHOSPHATASE YWQE"/>
    <property type="match status" value="1"/>
</dbReference>
<dbReference type="SUPFAM" id="SSF89550">
    <property type="entry name" value="PHP domain-like"/>
    <property type="match status" value="1"/>
</dbReference>
<dbReference type="InterPro" id="IPR016667">
    <property type="entry name" value="Caps_polysacc_synth_CpsB/CapC"/>
</dbReference>
<dbReference type="Pfam" id="PF19567">
    <property type="entry name" value="CpsB_CapC"/>
    <property type="match status" value="1"/>
</dbReference>
<gene>
    <name evidence="6" type="ORF">BRYFOR_09280</name>
</gene>
<dbReference type="PANTHER" id="PTHR39181">
    <property type="entry name" value="TYROSINE-PROTEIN PHOSPHATASE YWQE"/>
    <property type="match status" value="1"/>
</dbReference>
<name>C6LKT3_9FIRM</name>
<proteinExistence type="inferred from homology"/>
<keyword evidence="3 6" id="KW-0378">Hydrolase</keyword>
<keyword evidence="7" id="KW-1185">Reference proteome</keyword>
<accession>C6LKT3</accession>
<keyword evidence="4" id="KW-0904">Protein phosphatase</keyword>
<dbReference type="GO" id="GO:0004725">
    <property type="term" value="F:protein tyrosine phosphatase activity"/>
    <property type="evidence" value="ECO:0007669"/>
    <property type="project" value="UniProtKB-EC"/>
</dbReference>
<evidence type="ECO:0000256" key="3">
    <source>
        <dbReference type="ARBA" id="ARBA00022801"/>
    </source>
</evidence>
<evidence type="ECO:0000256" key="1">
    <source>
        <dbReference type="ARBA" id="ARBA00005750"/>
    </source>
</evidence>
<comment type="similarity">
    <text evidence="1">Belongs to the metallo-dependent hydrolases superfamily. CpsB/CapC family.</text>
</comment>
<dbReference type="EC" id="3.1.3.48" evidence="2"/>